<gene>
    <name evidence="1" type="ORF">GUJ93_ZPchr0004g40169</name>
</gene>
<protein>
    <submittedName>
        <fullName evidence="1">Uncharacterized protein</fullName>
    </submittedName>
</protein>
<evidence type="ECO:0000313" key="2">
    <source>
        <dbReference type="Proteomes" id="UP000729402"/>
    </source>
</evidence>
<organism evidence="1 2">
    <name type="scientific">Zizania palustris</name>
    <name type="common">Northern wild rice</name>
    <dbReference type="NCBI Taxonomy" id="103762"/>
    <lineage>
        <taxon>Eukaryota</taxon>
        <taxon>Viridiplantae</taxon>
        <taxon>Streptophyta</taxon>
        <taxon>Embryophyta</taxon>
        <taxon>Tracheophyta</taxon>
        <taxon>Spermatophyta</taxon>
        <taxon>Magnoliopsida</taxon>
        <taxon>Liliopsida</taxon>
        <taxon>Poales</taxon>
        <taxon>Poaceae</taxon>
        <taxon>BOP clade</taxon>
        <taxon>Oryzoideae</taxon>
        <taxon>Oryzeae</taxon>
        <taxon>Zizaniinae</taxon>
        <taxon>Zizania</taxon>
    </lineage>
</organism>
<accession>A0A8J5SBX9</accession>
<dbReference type="AlphaFoldDB" id="A0A8J5SBX9"/>
<name>A0A8J5SBX9_ZIZPA</name>
<reference evidence="1" key="1">
    <citation type="journal article" date="2021" name="bioRxiv">
        <title>Whole Genome Assembly and Annotation of Northern Wild Rice, Zizania palustris L., Supports a Whole Genome Duplication in the Zizania Genus.</title>
        <authorList>
            <person name="Haas M."/>
            <person name="Kono T."/>
            <person name="Macchietto M."/>
            <person name="Millas R."/>
            <person name="McGilp L."/>
            <person name="Shao M."/>
            <person name="Duquette J."/>
            <person name="Hirsch C.N."/>
            <person name="Kimball J."/>
        </authorList>
    </citation>
    <scope>NUCLEOTIDE SEQUENCE</scope>
    <source>
        <tissue evidence="1">Fresh leaf tissue</tissue>
    </source>
</reference>
<comment type="caution">
    <text evidence="1">The sequence shown here is derived from an EMBL/GenBank/DDBJ whole genome shotgun (WGS) entry which is preliminary data.</text>
</comment>
<evidence type="ECO:0000313" key="1">
    <source>
        <dbReference type="EMBL" id="KAG8065112.1"/>
    </source>
</evidence>
<dbReference type="EMBL" id="JAAALK010000285">
    <property type="protein sequence ID" value="KAG8065112.1"/>
    <property type="molecule type" value="Genomic_DNA"/>
</dbReference>
<proteinExistence type="predicted"/>
<dbReference type="Proteomes" id="UP000729402">
    <property type="component" value="Unassembled WGS sequence"/>
</dbReference>
<dbReference type="OrthoDB" id="1898716at2759"/>
<keyword evidence="2" id="KW-1185">Reference proteome</keyword>
<reference evidence="1" key="2">
    <citation type="submission" date="2021-02" db="EMBL/GenBank/DDBJ databases">
        <authorList>
            <person name="Kimball J.A."/>
            <person name="Haas M.W."/>
            <person name="Macchietto M."/>
            <person name="Kono T."/>
            <person name="Duquette J."/>
            <person name="Shao M."/>
        </authorList>
    </citation>
    <scope>NUCLEOTIDE SEQUENCE</scope>
    <source>
        <tissue evidence="1">Fresh leaf tissue</tissue>
    </source>
</reference>
<sequence>MADVQLLPAELTSLSGSYISCVLCCLVKAQKRLSYWSDLDKVDNIDRIRPMEQSLTETLHRIRIHKENDTKLHMMNI</sequence>